<sequence>MSVIIGLTPNDLAVWRMVNRAFRTQLAAHNTFHLSLPSPPELFSQHWSKAQVMRLLSLKQRRQLLCLTAASGVLANLQAAVRLAGCLPTDEVCKAAVAAGSEEMCLWLWGQGCRMGLICAAARAGRGELVQELLWLWGPTEGDMVPRLVCTTARGGHLDLVEQLRPLAPVGEPRPRDFLPAVAEGCELPVLQREYGAAAAALDGMDESDWFGMVVDMVEGTTCSTTPDWEQKLTWTLDLLDGLLEVLPNGLPAKHARNLSFACAPAVSRQGALPRLQWLLPRLPGLLQLRHRNYLKDANDMDTHEYLLDRAMEHGGWGILSAASHHALTGKLDFLRAIHRRRPLGDSPGWFKRQIIRDALHGGHRAVVDWLLGEDVLGPGWIAQCPVASAAASGDIELMALTLASGGPWMLTHGCRWGDHPWRQAAESGVIEAALEWLADHNCPAPQGEAMQAYTKAAANGDLRTLARLLQLLGRPYPAGLAVECVRPLPLGSCAAAAVVRLLLQAGCPVDWPAVLEAAVTRWHFHGANVLELEELRAEVKARGAGGVQGGPNETWGGLADHNCPAPQGDGRMQVYKKAAANGDLRTLARLLQMLGQPYPAGLAVECVRSLPLESCAAAAVVRLLLQAGCSVDWPAVLEAAVTRWHFHGANVMELEDLRAEVKARGAGGVQGGPSETRQPSMLRFWRGPGWPLIGDFGDFGP</sequence>
<dbReference type="GO" id="GO:0004620">
    <property type="term" value="F:phospholipase activity"/>
    <property type="evidence" value="ECO:0007669"/>
    <property type="project" value="TreeGrafter"/>
</dbReference>
<organism evidence="1 2">
    <name type="scientific">Pleodorina starrii</name>
    <dbReference type="NCBI Taxonomy" id="330485"/>
    <lineage>
        <taxon>Eukaryota</taxon>
        <taxon>Viridiplantae</taxon>
        <taxon>Chlorophyta</taxon>
        <taxon>core chlorophytes</taxon>
        <taxon>Chlorophyceae</taxon>
        <taxon>CS clade</taxon>
        <taxon>Chlamydomonadales</taxon>
        <taxon>Volvocaceae</taxon>
        <taxon>Pleodorina</taxon>
    </lineage>
</organism>
<evidence type="ECO:0008006" key="3">
    <source>
        <dbReference type="Google" id="ProtNLM"/>
    </source>
</evidence>
<evidence type="ECO:0000313" key="1">
    <source>
        <dbReference type="EMBL" id="GLC54361.1"/>
    </source>
</evidence>
<comment type="caution">
    <text evidence="1">The sequence shown here is derived from an EMBL/GenBank/DDBJ whole genome shotgun (WGS) entry which is preliminary data.</text>
</comment>
<gene>
    <name evidence="1" type="primary">PLEST005142</name>
    <name evidence="1" type="ORF">PLESTB_000855700</name>
</gene>
<name>A0A9W6F3I4_9CHLO</name>
<dbReference type="GO" id="GO:0071944">
    <property type="term" value="C:cell periphery"/>
    <property type="evidence" value="ECO:0007669"/>
    <property type="project" value="TreeGrafter"/>
</dbReference>
<accession>A0A9W6F3I4</accession>
<keyword evidence="2" id="KW-1185">Reference proteome</keyword>
<dbReference type="AlphaFoldDB" id="A0A9W6F3I4"/>
<proteinExistence type="predicted"/>
<protein>
    <recommendedName>
        <fullName evidence="3">Ankyrin repeat domain-containing protein</fullName>
    </recommendedName>
</protein>
<reference evidence="1 2" key="1">
    <citation type="journal article" date="2023" name="Commun. Biol.">
        <title>Reorganization of the ancestral sex-determining regions during the evolution of trioecy in Pleodorina starrii.</title>
        <authorList>
            <person name="Takahashi K."/>
            <person name="Suzuki S."/>
            <person name="Kawai-Toyooka H."/>
            <person name="Yamamoto K."/>
            <person name="Hamaji T."/>
            <person name="Ootsuki R."/>
            <person name="Yamaguchi H."/>
            <person name="Kawachi M."/>
            <person name="Higashiyama T."/>
            <person name="Nozaki H."/>
        </authorList>
    </citation>
    <scope>NUCLEOTIDE SEQUENCE [LARGE SCALE GENOMIC DNA]</scope>
    <source>
        <strain evidence="1 2">NIES-4479</strain>
    </source>
</reference>
<evidence type="ECO:0000313" key="2">
    <source>
        <dbReference type="Proteomes" id="UP001165080"/>
    </source>
</evidence>
<dbReference type="GO" id="GO:0030149">
    <property type="term" value="P:sphingolipid catabolic process"/>
    <property type="evidence" value="ECO:0007669"/>
    <property type="project" value="TreeGrafter"/>
</dbReference>
<dbReference type="PANTHER" id="PTHR12393">
    <property type="entry name" value="SPHINGOMYELIN PHOSPHODIESTERASE RELATED"/>
    <property type="match status" value="1"/>
</dbReference>
<dbReference type="InterPro" id="IPR036770">
    <property type="entry name" value="Ankyrin_rpt-contain_sf"/>
</dbReference>
<dbReference type="GO" id="GO:0046513">
    <property type="term" value="P:ceramide biosynthetic process"/>
    <property type="evidence" value="ECO:0007669"/>
    <property type="project" value="TreeGrafter"/>
</dbReference>
<dbReference type="PANTHER" id="PTHR12393:SF6">
    <property type="entry name" value="SPHINGOMYELIN PHOSPHODIESTERASE 2"/>
    <property type="match status" value="1"/>
</dbReference>
<dbReference type="Gene3D" id="1.25.40.20">
    <property type="entry name" value="Ankyrin repeat-containing domain"/>
    <property type="match status" value="1"/>
</dbReference>
<dbReference type="Proteomes" id="UP001165080">
    <property type="component" value="Unassembled WGS sequence"/>
</dbReference>
<dbReference type="GO" id="GO:0005783">
    <property type="term" value="C:endoplasmic reticulum"/>
    <property type="evidence" value="ECO:0007669"/>
    <property type="project" value="TreeGrafter"/>
</dbReference>
<dbReference type="GO" id="GO:0016020">
    <property type="term" value="C:membrane"/>
    <property type="evidence" value="ECO:0007669"/>
    <property type="project" value="TreeGrafter"/>
</dbReference>
<dbReference type="EMBL" id="BRXU01000010">
    <property type="protein sequence ID" value="GLC54361.1"/>
    <property type="molecule type" value="Genomic_DNA"/>
</dbReference>